<evidence type="ECO:0000256" key="1">
    <source>
        <dbReference type="SAM" id="MobiDB-lite"/>
    </source>
</evidence>
<proteinExistence type="predicted"/>
<sequence>MARKVLNSRTNSTLTFPDHNGQPYVVVGGRPSQCICGSATCVRKLGIQLYLLKSEEETTTDGAAEEAAAAAAKEQTQTQEQEQDWKQAATAIGAAFLSSDAIAGWGNARNHWPRVDVHGPQPSIAACIAHHKREKAWRAAQRASAITAAQQAGKEARAAQRRASGTATDEEEEEDEARRNPLRGAHPLPHIPATWVAGAAAWHPWHSRPGHRYRSFVLAVPADGERGGWSWESVRERTGLWLAQFEQDVAAAMETEEADDEQEDGWVSVYRVDWGPAENVERVCLRDGVRANAWDVAVDEVMGSVEARRAGLTPGCRRSWGDVWIDATGAFSDCMYKPCVCERCDWGEVGHAGKCESELEEHFFGDDGQCVACRQATEYRRRSRRIRKRVKMEEKAVALALALATTTPTTTTANNQKQNTKQPSRPEPYWLRLKKAREKLLAERAQERKQKKAEKRGKQKRRRTDGKAAVASTITTREPGKSRKAKEEGERRRRGL</sequence>
<dbReference type="GeneID" id="54301629"/>
<dbReference type="Proteomes" id="UP000799438">
    <property type="component" value="Unassembled WGS sequence"/>
</dbReference>
<dbReference type="AlphaFoldDB" id="A0A6A6BBU1"/>
<keyword evidence="3" id="KW-1185">Reference proteome</keyword>
<dbReference type="OrthoDB" id="3832628at2759"/>
<protein>
    <submittedName>
        <fullName evidence="2">Uncharacterized protein</fullName>
    </submittedName>
</protein>
<reference evidence="2" key="1">
    <citation type="journal article" date="2020" name="Stud. Mycol.">
        <title>101 Dothideomycetes genomes: a test case for predicting lifestyles and emergence of pathogens.</title>
        <authorList>
            <person name="Haridas S."/>
            <person name="Albert R."/>
            <person name="Binder M."/>
            <person name="Bloem J."/>
            <person name="Labutti K."/>
            <person name="Salamov A."/>
            <person name="Andreopoulos B."/>
            <person name="Baker S."/>
            <person name="Barry K."/>
            <person name="Bills G."/>
            <person name="Bluhm B."/>
            <person name="Cannon C."/>
            <person name="Castanera R."/>
            <person name="Culley D."/>
            <person name="Daum C."/>
            <person name="Ezra D."/>
            <person name="Gonzalez J."/>
            <person name="Henrissat B."/>
            <person name="Kuo A."/>
            <person name="Liang C."/>
            <person name="Lipzen A."/>
            <person name="Lutzoni F."/>
            <person name="Magnuson J."/>
            <person name="Mondo S."/>
            <person name="Nolan M."/>
            <person name="Ohm R."/>
            <person name="Pangilinan J."/>
            <person name="Park H.-J."/>
            <person name="Ramirez L."/>
            <person name="Alfaro M."/>
            <person name="Sun H."/>
            <person name="Tritt A."/>
            <person name="Yoshinaga Y."/>
            <person name="Zwiers L.-H."/>
            <person name="Turgeon B."/>
            <person name="Goodwin S."/>
            <person name="Spatafora J."/>
            <person name="Crous P."/>
            <person name="Grigoriev I."/>
        </authorList>
    </citation>
    <scope>NUCLEOTIDE SEQUENCE</scope>
    <source>
        <strain evidence="2">CBS 121167</strain>
    </source>
</reference>
<organism evidence="2 3">
    <name type="scientific">Aplosporella prunicola CBS 121167</name>
    <dbReference type="NCBI Taxonomy" id="1176127"/>
    <lineage>
        <taxon>Eukaryota</taxon>
        <taxon>Fungi</taxon>
        <taxon>Dikarya</taxon>
        <taxon>Ascomycota</taxon>
        <taxon>Pezizomycotina</taxon>
        <taxon>Dothideomycetes</taxon>
        <taxon>Dothideomycetes incertae sedis</taxon>
        <taxon>Botryosphaeriales</taxon>
        <taxon>Aplosporellaceae</taxon>
        <taxon>Aplosporella</taxon>
    </lineage>
</organism>
<feature type="region of interest" description="Disordered" evidence="1">
    <location>
        <begin position="1"/>
        <end position="20"/>
    </location>
</feature>
<gene>
    <name evidence="2" type="ORF">K452DRAFT_31822</name>
</gene>
<name>A0A6A6BBU1_9PEZI</name>
<feature type="compositionally biased region" description="Basic and acidic residues" evidence="1">
    <location>
        <begin position="438"/>
        <end position="448"/>
    </location>
</feature>
<accession>A0A6A6BBU1</accession>
<evidence type="ECO:0000313" key="2">
    <source>
        <dbReference type="EMBL" id="KAF2141669.1"/>
    </source>
</evidence>
<feature type="compositionally biased region" description="Basic residues" evidence="1">
    <location>
        <begin position="449"/>
        <end position="464"/>
    </location>
</feature>
<evidence type="ECO:0000313" key="3">
    <source>
        <dbReference type="Proteomes" id="UP000799438"/>
    </source>
</evidence>
<dbReference type="RefSeq" id="XP_033397381.1">
    <property type="nucleotide sequence ID" value="XM_033544133.1"/>
</dbReference>
<feature type="region of interest" description="Disordered" evidence="1">
    <location>
        <begin position="148"/>
        <end position="187"/>
    </location>
</feature>
<dbReference type="EMBL" id="ML995486">
    <property type="protein sequence ID" value="KAF2141669.1"/>
    <property type="molecule type" value="Genomic_DNA"/>
</dbReference>
<feature type="region of interest" description="Disordered" evidence="1">
    <location>
        <begin position="405"/>
        <end position="496"/>
    </location>
</feature>
<feature type="compositionally biased region" description="Basic and acidic residues" evidence="1">
    <location>
        <begin position="478"/>
        <end position="496"/>
    </location>
</feature>
<feature type="compositionally biased region" description="Low complexity" evidence="1">
    <location>
        <begin position="405"/>
        <end position="422"/>
    </location>
</feature>